<sequence>MERRTFLRGAVVGGSVAAFGGSLWHGVASAAPAQPGAGPYGALRSADANGILLPAGFSSRVVARSGQNVSGTSYKWHSAPDGGACFADGSGWIYVSNSEVSPSGGAGAVRFSSTGAITGAYRILSSTRNNCAGGATPWNTWLSCEEVDRGYVYETDPWGVKAAVRRDAMGRFKHEAAAADPVRQVVYLTEDVSDGCFYRFRPTTWGDLSSGTLEVARMGSGTSGTVTWAVVPDPSGATATRNQVSGAKRFNGGEGCYYADDTCWFTTKGDNRVWQYNAVTQALELAYDDSLVTGGGAPLTGVDNVTGASSGDLYVAEDGGSMEICLITPDDVVAPFLRISGQSSSEITGPAFSPDGRRLYFSSQRGTSGSSSGGITYEVTGPFRA</sequence>
<dbReference type="Pfam" id="PF05787">
    <property type="entry name" value="PhoX"/>
    <property type="match status" value="2"/>
</dbReference>
<dbReference type="InterPro" id="IPR006311">
    <property type="entry name" value="TAT_signal"/>
</dbReference>
<organism evidence="2 3">
    <name type="scientific">Streptomyces polyrhachis</name>
    <dbReference type="NCBI Taxonomy" id="1282885"/>
    <lineage>
        <taxon>Bacteria</taxon>
        <taxon>Bacillati</taxon>
        <taxon>Actinomycetota</taxon>
        <taxon>Actinomycetes</taxon>
        <taxon>Kitasatosporales</taxon>
        <taxon>Streptomycetaceae</taxon>
        <taxon>Streptomyces</taxon>
    </lineage>
</organism>
<comment type="caution">
    <text evidence="2">The sequence shown here is derived from an EMBL/GenBank/DDBJ whole genome shotgun (WGS) entry which is preliminary data.</text>
</comment>
<evidence type="ECO:0000313" key="3">
    <source>
        <dbReference type="Proteomes" id="UP001596413"/>
    </source>
</evidence>
<feature type="region of interest" description="Disordered" evidence="1">
    <location>
        <begin position="363"/>
        <end position="385"/>
    </location>
</feature>
<evidence type="ECO:0000313" key="2">
    <source>
        <dbReference type="EMBL" id="MFC7219917.1"/>
    </source>
</evidence>
<reference evidence="3" key="1">
    <citation type="journal article" date="2019" name="Int. J. Syst. Evol. Microbiol.">
        <title>The Global Catalogue of Microorganisms (GCM) 10K type strain sequencing project: providing services to taxonomists for standard genome sequencing and annotation.</title>
        <authorList>
            <consortium name="The Broad Institute Genomics Platform"/>
            <consortium name="The Broad Institute Genome Sequencing Center for Infectious Disease"/>
            <person name="Wu L."/>
            <person name="Ma J."/>
        </authorList>
    </citation>
    <scope>NUCLEOTIDE SEQUENCE [LARGE SCALE GENOMIC DNA]</scope>
    <source>
        <strain evidence="3">CGMCC 1.13681</strain>
    </source>
</reference>
<dbReference type="InterPro" id="IPR008557">
    <property type="entry name" value="PhoX"/>
</dbReference>
<dbReference type="Proteomes" id="UP001596413">
    <property type="component" value="Unassembled WGS sequence"/>
</dbReference>
<dbReference type="PANTHER" id="PTHR35399">
    <property type="entry name" value="SLR8030 PROTEIN"/>
    <property type="match status" value="1"/>
</dbReference>
<protein>
    <submittedName>
        <fullName evidence="2">Alkaline phosphatase PhoX</fullName>
    </submittedName>
</protein>
<dbReference type="Pfam" id="PF07676">
    <property type="entry name" value="PD40"/>
    <property type="match status" value="1"/>
</dbReference>
<proteinExistence type="predicted"/>
<dbReference type="SUPFAM" id="SSF63825">
    <property type="entry name" value="YWTD domain"/>
    <property type="match status" value="1"/>
</dbReference>
<name>A0ABW2GJX0_9ACTN</name>
<gene>
    <name evidence="2" type="ORF">ACFQLX_17355</name>
</gene>
<feature type="compositionally biased region" description="Low complexity" evidence="1">
    <location>
        <begin position="363"/>
        <end position="374"/>
    </location>
</feature>
<dbReference type="PROSITE" id="PS51318">
    <property type="entry name" value="TAT"/>
    <property type="match status" value="1"/>
</dbReference>
<dbReference type="RefSeq" id="WP_386416146.1">
    <property type="nucleotide sequence ID" value="NZ_JBHSZO010000026.1"/>
</dbReference>
<evidence type="ECO:0000256" key="1">
    <source>
        <dbReference type="SAM" id="MobiDB-lite"/>
    </source>
</evidence>
<dbReference type="InterPro" id="IPR011659">
    <property type="entry name" value="WD40"/>
</dbReference>
<dbReference type="EMBL" id="JBHSZO010000026">
    <property type="protein sequence ID" value="MFC7219917.1"/>
    <property type="molecule type" value="Genomic_DNA"/>
</dbReference>
<dbReference type="PANTHER" id="PTHR35399:SF4">
    <property type="entry name" value="MEMBRANE PROTEIN"/>
    <property type="match status" value="1"/>
</dbReference>
<accession>A0ABW2GJX0</accession>
<keyword evidence="3" id="KW-1185">Reference proteome</keyword>